<name>A0A8K0GNK8_9ROSA</name>
<proteinExistence type="predicted"/>
<dbReference type="EMBL" id="VOIH02000012">
    <property type="protein sequence ID" value="KAF3431516.1"/>
    <property type="molecule type" value="Genomic_DNA"/>
</dbReference>
<evidence type="ECO:0000313" key="3">
    <source>
        <dbReference type="Proteomes" id="UP000796880"/>
    </source>
</evidence>
<dbReference type="Proteomes" id="UP000796880">
    <property type="component" value="Unassembled WGS sequence"/>
</dbReference>
<accession>A0A8K0GNK8</accession>
<feature type="region of interest" description="Disordered" evidence="1">
    <location>
        <begin position="182"/>
        <end position="282"/>
    </location>
</feature>
<dbReference type="AlphaFoldDB" id="A0A8K0GNK8"/>
<gene>
    <name evidence="2" type="ORF">FNV43_RR26247</name>
</gene>
<keyword evidence="3" id="KW-1185">Reference proteome</keyword>
<evidence type="ECO:0000313" key="2">
    <source>
        <dbReference type="EMBL" id="KAF3431516.1"/>
    </source>
</evidence>
<organism evidence="2 3">
    <name type="scientific">Rhamnella rubrinervis</name>
    <dbReference type="NCBI Taxonomy" id="2594499"/>
    <lineage>
        <taxon>Eukaryota</taxon>
        <taxon>Viridiplantae</taxon>
        <taxon>Streptophyta</taxon>
        <taxon>Embryophyta</taxon>
        <taxon>Tracheophyta</taxon>
        <taxon>Spermatophyta</taxon>
        <taxon>Magnoliopsida</taxon>
        <taxon>eudicotyledons</taxon>
        <taxon>Gunneridae</taxon>
        <taxon>Pentapetalae</taxon>
        <taxon>rosids</taxon>
        <taxon>fabids</taxon>
        <taxon>Rosales</taxon>
        <taxon>Rhamnaceae</taxon>
        <taxon>rhamnoid group</taxon>
        <taxon>Rhamneae</taxon>
        <taxon>Rhamnella</taxon>
    </lineage>
</organism>
<feature type="compositionally biased region" description="Acidic residues" evidence="1">
    <location>
        <begin position="232"/>
        <end position="271"/>
    </location>
</feature>
<evidence type="ECO:0000256" key="1">
    <source>
        <dbReference type="SAM" id="MobiDB-lite"/>
    </source>
</evidence>
<feature type="compositionally biased region" description="Acidic residues" evidence="1">
    <location>
        <begin position="186"/>
        <end position="224"/>
    </location>
</feature>
<comment type="caution">
    <text evidence="2">The sequence shown here is derived from an EMBL/GenBank/DDBJ whole genome shotgun (WGS) entry which is preliminary data.</text>
</comment>
<protein>
    <submittedName>
        <fullName evidence="2">Uncharacterized protein</fullName>
    </submittedName>
</protein>
<reference evidence="2" key="1">
    <citation type="submission" date="2020-03" db="EMBL/GenBank/DDBJ databases">
        <title>A high-quality chromosome-level genome assembly of a woody plant with both climbing and erect habits, Rhamnella rubrinervis.</title>
        <authorList>
            <person name="Lu Z."/>
            <person name="Yang Y."/>
            <person name="Zhu X."/>
            <person name="Sun Y."/>
        </authorList>
    </citation>
    <scope>NUCLEOTIDE SEQUENCE</scope>
    <source>
        <strain evidence="2">BYM</strain>
        <tissue evidence="2">Leaf</tissue>
    </source>
</reference>
<sequence length="282" mass="33396">MVATMQLWRGVTRGLVMSGGDRYGGQFLVVYGIHKKMFSTHGTHNYNEDYNCKPPGHYSEGYSYKLPYYNAGYNNSSNEYSSRDKCFKNISEKHTPTKVEYNIEKLEYRILKMKYDFEKHYEEFHRILQDSVNEIRDGRKKAVLDINMKKLTNELNMVVDYTMEELTNDLIQLCEKYVAKPKAGVDEEEEEEFEEEESDKEESDEDESQNEEESDKEESDEDESDKEKSNEEESQNEEYEEEFENKEDEESEKEEEDEVSDEEEDDKEEDAPEGRRRKSLKG</sequence>